<keyword evidence="2" id="KW-1185">Reference proteome</keyword>
<organism evidence="1 2">
    <name type="scientific">Arachis hypogaea</name>
    <name type="common">Peanut</name>
    <dbReference type="NCBI Taxonomy" id="3818"/>
    <lineage>
        <taxon>Eukaryota</taxon>
        <taxon>Viridiplantae</taxon>
        <taxon>Streptophyta</taxon>
        <taxon>Embryophyta</taxon>
        <taxon>Tracheophyta</taxon>
        <taxon>Spermatophyta</taxon>
        <taxon>Magnoliopsida</taxon>
        <taxon>eudicotyledons</taxon>
        <taxon>Gunneridae</taxon>
        <taxon>Pentapetalae</taxon>
        <taxon>rosids</taxon>
        <taxon>fabids</taxon>
        <taxon>Fabales</taxon>
        <taxon>Fabaceae</taxon>
        <taxon>Papilionoideae</taxon>
        <taxon>50 kb inversion clade</taxon>
        <taxon>dalbergioids sensu lato</taxon>
        <taxon>Dalbergieae</taxon>
        <taxon>Pterocarpus clade</taxon>
        <taxon>Arachis</taxon>
    </lineage>
</organism>
<dbReference type="AlphaFoldDB" id="A0A444XJF2"/>
<proteinExistence type="predicted"/>
<evidence type="ECO:0000313" key="2">
    <source>
        <dbReference type="Proteomes" id="UP000289738"/>
    </source>
</evidence>
<reference evidence="1 2" key="1">
    <citation type="submission" date="2019-01" db="EMBL/GenBank/DDBJ databases">
        <title>Sequencing of cultivated peanut Arachis hypogaea provides insights into genome evolution and oil improvement.</title>
        <authorList>
            <person name="Chen X."/>
        </authorList>
    </citation>
    <scope>NUCLEOTIDE SEQUENCE [LARGE SCALE GENOMIC DNA]</scope>
    <source>
        <strain evidence="2">cv. Fuhuasheng</strain>
        <tissue evidence="1">Leaves</tissue>
    </source>
</reference>
<dbReference type="Proteomes" id="UP000289738">
    <property type="component" value="Chromosome B09"/>
</dbReference>
<sequence length="70" mass="8070">MLMEVFTRKKPTDNMFAEGFGLKNWISESKSNTIMEVIDSTLLQHDIDDILPHTSTIYLGISVELFCRFT</sequence>
<accession>A0A444XJF2</accession>
<dbReference type="EMBL" id="SDMP01000019">
    <property type="protein sequence ID" value="RYQ89799.1"/>
    <property type="molecule type" value="Genomic_DNA"/>
</dbReference>
<name>A0A444XJF2_ARAHY</name>
<gene>
    <name evidence="1" type="ORF">Ahy_B09g096257</name>
</gene>
<comment type="caution">
    <text evidence="1">The sequence shown here is derived from an EMBL/GenBank/DDBJ whole genome shotgun (WGS) entry which is preliminary data.</text>
</comment>
<protein>
    <submittedName>
        <fullName evidence="1">Uncharacterized protein</fullName>
    </submittedName>
</protein>
<evidence type="ECO:0000313" key="1">
    <source>
        <dbReference type="EMBL" id="RYQ89799.1"/>
    </source>
</evidence>